<feature type="region of interest" description="Disordered" evidence="1">
    <location>
        <begin position="1"/>
        <end position="58"/>
    </location>
</feature>
<organism evidence="2 3">
    <name type="scientific">Taxus chinensis</name>
    <name type="common">Chinese yew</name>
    <name type="synonym">Taxus wallichiana var. chinensis</name>
    <dbReference type="NCBI Taxonomy" id="29808"/>
    <lineage>
        <taxon>Eukaryota</taxon>
        <taxon>Viridiplantae</taxon>
        <taxon>Streptophyta</taxon>
        <taxon>Embryophyta</taxon>
        <taxon>Tracheophyta</taxon>
        <taxon>Spermatophyta</taxon>
        <taxon>Pinopsida</taxon>
        <taxon>Pinidae</taxon>
        <taxon>Conifers II</taxon>
        <taxon>Cupressales</taxon>
        <taxon>Taxaceae</taxon>
        <taxon>Taxus</taxon>
    </lineage>
</organism>
<dbReference type="EMBL" id="JAHRHJ020000010">
    <property type="protein sequence ID" value="KAH9298144.1"/>
    <property type="molecule type" value="Genomic_DNA"/>
</dbReference>
<dbReference type="Proteomes" id="UP000824469">
    <property type="component" value="Unassembled WGS sequence"/>
</dbReference>
<dbReference type="AlphaFoldDB" id="A0AA38CJI4"/>
<evidence type="ECO:0000313" key="2">
    <source>
        <dbReference type="EMBL" id="KAH9298144.1"/>
    </source>
</evidence>
<reference evidence="2 3" key="1">
    <citation type="journal article" date="2021" name="Nat. Plants">
        <title>The Taxus genome provides insights into paclitaxel biosynthesis.</title>
        <authorList>
            <person name="Xiong X."/>
            <person name="Gou J."/>
            <person name="Liao Q."/>
            <person name="Li Y."/>
            <person name="Zhou Q."/>
            <person name="Bi G."/>
            <person name="Li C."/>
            <person name="Du R."/>
            <person name="Wang X."/>
            <person name="Sun T."/>
            <person name="Guo L."/>
            <person name="Liang H."/>
            <person name="Lu P."/>
            <person name="Wu Y."/>
            <person name="Zhang Z."/>
            <person name="Ro D.K."/>
            <person name="Shang Y."/>
            <person name="Huang S."/>
            <person name="Yan J."/>
        </authorList>
    </citation>
    <scope>NUCLEOTIDE SEQUENCE [LARGE SCALE GENOMIC DNA]</scope>
    <source>
        <strain evidence="2">Ta-2019</strain>
    </source>
</reference>
<comment type="caution">
    <text evidence="2">The sequence shown here is derived from an EMBL/GenBank/DDBJ whole genome shotgun (WGS) entry which is preliminary data.</text>
</comment>
<sequence>NELVTLKRQQARGFRPSYQPQAQPNRQLYQPQRPPNPAANKNQARPPTNRPFQPYNPNAISASKALVPAQNNIAQEYDWCFPCNEPHNQSMCFNGALTQALM</sequence>
<gene>
    <name evidence="2" type="ORF">KI387_029826</name>
</gene>
<proteinExistence type="predicted"/>
<name>A0AA38CJI4_TAXCH</name>
<feature type="non-terminal residue" evidence="2">
    <location>
        <position position="1"/>
    </location>
</feature>
<feature type="compositionally biased region" description="Polar residues" evidence="1">
    <location>
        <begin position="18"/>
        <end position="30"/>
    </location>
</feature>
<protein>
    <submittedName>
        <fullName evidence="2">Uncharacterized protein</fullName>
    </submittedName>
</protein>
<evidence type="ECO:0000256" key="1">
    <source>
        <dbReference type="SAM" id="MobiDB-lite"/>
    </source>
</evidence>
<accession>A0AA38CJI4</accession>
<keyword evidence="3" id="KW-1185">Reference proteome</keyword>
<feature type="non-terminal residue" evidence="2">
    <location>
        <position position="102"/>
    </location>
</feature>
<evidence type="ECO:0000313" key="3">
    <source>
        <dbReference type="Proteomes" id="UP000824469"/>
    </source>
</evidence>